<reference evidence="1" key="1">
    <citation type="journal article" date="2023" name="Science">
        <title>Genome structures resolve the early diversification of teleost fishes.</title>
        <authorList>
            <person name="Parey E."/>
            <person name="Louis A."/>
            <person name="Montfort J."/>
            <person name="Bouchez O."/>
            <person name="Roques C."/>
            <person name="Iampietro C."/>
            <person name="Lluch J."/>
            <person name="Castinel A."/>
            <person name="Donnadieu C."/>
            <person name="Desvignes T."/>
            <person name="Floi Bucao C."/>
            <person name="Jouanno E."/>
            <person name="Wen M."/>
            <person name="Mejri S."/>
            <person name="Dirks R."/>
            <person name="Jansen H."/>
            <person name="Henkel C."/>
            <person name="Chen W.J."/>
            <person name="Zahm M."/>
            <person name="Cabau C."/>
            <person name="Klopp C."/>
            <person name="Thompson A.W."/>
            <person name="Robinson-Rechavi M."/>
            <person name="Braasch I."/>
            <person name="Lecointre G."/>
            <person name="Bobe J."/>
            <person name="Postlethwait J.H."/>
            <person name="Berthelot C."/>
            <person name="Roest Crollius H."/>
            <person name="Guiguen Y."/>
        </authorList>
    </citation>
    <scope>NUCLEOTIDE SEQUENCE</scope>
    <source>
        <strain evidence="1">NC1722</strain>
    </source>
</reference>
<dbReference type="EMBL" id="JAINUG010000133">
    <property type="protein sequence ID" value="KAJ8393750.1"/>
    <property type="molecule type" value="Genomic_DNA"/>
</dbReference>
<proteinExistence type="predicted"/>
<evidence type="ECO:0000313" key="1">
    <source>
        <dbReference type="EMBL" id="KAJ8393750.1"/>
    </source>
</evidence>
<accession>A0AAD7WEK6</accession>
<comment type="caution">
    <text evidence="1">The sequence shown here is derived from an EMBL/GenBank/DDBJ whole genome shotgun (WGS) entry which is preliminary data.</text>
</comment>
<keyword evidence="2" id="KW-1185">Reference proteome</keyword>
<organism evidence="1 2">
    <name type="scientific">Aldrovandia affinis</name>
    <dbReference type="NCBI Taxonomy" id="143900"/>
    <lineage>
        <taxon>Eukaryota</taxon>
        <taxon>Metazoa</taxon>
        <taxon>Chordata</taxon>
        <taxon>Craniata</taxon>
        <taxon>Vertebrata</taxon>
        <taxon>Euteleostomi</taxon>
        <taxon>Actinopterygii</taxon>
        <taxon>Neopterygii</taxon>
        <taxon>Teleostei</taxon>
        <taxon>Notacanthiformes</taxon>
        <taxon>Halosauridae</taxon>
        <taxon>Aldrovandia</taxon>
    </lineage>
</organism>
<gene>
    <name evidence="1" type="ORF">AAFF_G00056650</name>
</gene>
<evidence type="ECO:0000313" key="2">
    <source>
        <dbReference type="Proteomes" id="UP001221898"/>
    </source>
</evidence>
<dbReference type="Proteomes" id="UP001221898">
    <property type="component" value="Unassembled WGS sequence"/>
</dbReference>
<name>A0AAD7WEK6_9TELE</name>
<dbReference type="AlphaFoldDB" id="A0AAD7WEK6"/>
<sequence>MRVGGKFESEALLFCHDSTTLSRKVRINSASSSFDADAVNLSGLRAASPVPRGPAGTLIRAAVPRRSSRAFLPSVRPVPLPGDRRRSGGAL</sequence>
<protein>
    <submittedName>
        <fullName evidence="1">Uncharacterized protein</fullName>
    </submittedName>
</protein>